<dbReference type="GO" id="GO:0016020">
    <property type="term" value="C:membrane"/>
    <property type="evidence" value="ECO:0007669"/>
    <property type="project" value="InterPro"/>
</dbReference>
<dbReference type="PROSITE" id="PS50110">
    <property type="entry name" value="RESPONSE_REGULATORY"/>
    <property type="match status" value="1"/>
</dbReference>
<dbReference type="Pfam" id="PF00072">
    <property type="entry name" value="Response_reg"/>
    <property type="match status" value="1"/>
</dbReference>
<feature type="region of interest" description="Disordered" evidence="10">
    <location>
        <begin position="343"/>
        <end position="367"/>
    </location>
</feature>
<evidence type="ECO:0000256" key="5">
    <source>
        <dbReference type="ARBA" id="ARBA00022741"/>
    </source>
</evidence>
<dbReference type="Gene3D" id="3.40.50.2300">
    <property type="match status" value="1"/>
</dbReference>
<dbReference type="InterPro" id="IPR035965">
    <property type="entry name" value="PAS-like_dom_sf"/>
</dbReference>
<evidence type="ECO:0000259" key="12">
    <source>
        <dbReference type="PROSITE" id="PS50112"/>
    </source>
</evidence>
<dbReference type="AlphaFoldDB" id="A0A1H1SZP6"/>
<dbReference type="SMART" id="SM00091">
    <property type="entry name" value="PAS"/>
    <property type="match status" value="2"/>
</dbReference>
<dbReference type="CDD" id="cd00130">
    <property type="entry name" value="PAS"/>
    <property type="match status" value="2"/>
</dbReference>
<dbReference type="GO" id="GO:0000155">
    <property type="term" value="F:phosphorelay sensor kinase activity"/>
    <property type="evidence" value="ECO:0007669"/>
    <property type="project" value="InterPro"/>
</dbReference>
<dbReference type="EMBL" id="LT629732">
    <property type="protein sequence ID" value="SDS52869.1"/>
    <property type="molecule type" value="Genomic_DNA"/>
</dbReference>
<keyword evidence="7" id="KW-0067">ATP-binding</keyword>
<evidence type="ECO:0000259" key="11">
    <source>
        <dbReference type="PROSITE" id="PS50110"/>
    </source>
</evidence>
<name>A0A1H1SZP6_9ACTN</name>
<dbReference type="InterPro" id="IPR001789">
    <property type="entry name" value="Sig_transdc_resp-reg_receiver"/>
</dbReference>
<dbReference type="NCBIfam" id="TIGR00229">
    <property type="entry name" value="sensory_box"/>
    <property type="match status" value="2"/>
</dbReference>
<keyword evidence="4" id="KW-0808">Transferase</keyword>
<dbReference type="SMART" id="SM00086">
    <property type="entry name" value="PAC"/>
    <property type="match status" value="2"/>
</dbReference>
<dbReference type="InterPro" id="IPR011006">
    <property type="entry name" value="CheY-like_superfamily"/>
</dbReference>
<dbReference type="GO" id="GO:0005524">
    <property type="term" value="F:ATP binding"/>
    <property type="evidence" value="ECO:0007669"/>
    <property type="project" value="UniProtKB-KW"/>
</dbReference>
<dbReference type="CDD" id="cd17535">
    <property type="entry name" value="REC_NarL-like"/>
    <property type="match status" value="1"/>
</dbReference>
<dbReference type="OrthoDB" id="9764154at2"/>
<keyword evidence="8" id="KW-0902">Two-component regulatory system</keyword>
<dbReference type="InterPro" id="IPR050482">
    <property type="entry name" value="Sensor_HK_TwoCompSys"/>
</dbReference>
<feature type="domain" description="PAS" evidence="12">
    <location>
        <begin position="158"/>
        <end position="203"/>
    </location>
</feature>
<dbReference type="SUPFAM" id="SSF55785">
    <property type="entry name" value="PYP-like sensor domain (PAS domain)"/>
    <property type="match status" value="2"/>
</dbReference>
<dbReference type="InterPro" id="IPR013767">
    <property type="entry name" value="PAS_fold"/>
</dbReference>
<dbReference type="RefSeq" id="WP_092654199.1">
    <property type="nucleotide sequence ID" value="NZ_LT629732.1"/>
</dbReference>
<dbReference type="Gene3D" id="3.30.450.20">
    <property type="entry name" value="PAS domain"/>
    <property type="match status" value="2"/>
</dbReference>
<proteinExistence type="predicted"/>
<dbReference type="Proteomes" id="UP000198983">
    <property type="component" value="Chromosome I"/>
</dbReference>
<gene>
    <name evidence="13" type="ORF">SAMN04489717_2980</name>
</gene>
<dbReference type="Gene3D" id="3.30.565.10">
    <property type="entry name" value="Histidine kinase-like ATPase, C-terminal domain"/>
    <property type="match status" value="1"/>
</dbReference>
<keyword evidence="3 9" id="KW-0597">Phosphoprotein</keyword>
<sequence length="637" mass="69739">MPEQSVRVVIADDDRALRDALADLIAMQPNLELVGQAVSHPDAVRLALRDRPRVVVLDVRMPGGTAQASVRSILDGSPTTAVLVLSAYEDPGSAVDVLAAGASGYLVKGIPDEEILEAITRSARGQLSISVPLARECIQVLRRNLENERRTGAATLQNANTLRQLLDRVGAAAVLVGPDGTIETVNARVQELFGYRRMEVIGEPITKLVPASGYGEPADEVIHRLLGRGGGEEQAEVHFTASGRRKDGNTFRVEVSASPMAHGHRGVAVFLRDITDLSLAEAQYQQLFESSPDATLIVDSSGVIRLVSAAAEQMFGFAREDLVNQSVDVLLPDHPVTIYRRETDETPHRAGEPTAPEGMELTGRRRDGTDFPADVSFAWIRTEDGPRVILSVRDMTESAGSRAVLERSVEALRAAGQEHRHVLVDLVGAQERERLRIAAGIHDDSLQVITAAALRLQQLRRRLRDPEDLRVLAKLEETIRLAADRLRRMIFDFRPPALEQEGLMAAMNVYLEQLHAETSLRCVLESRMEVEPPQETRVLIYRIAQEALMNVRVHAEATELRVRLSDVEDGVLVEIIDNGVGYNPLETEAKPGHLGLTLMRDRAEIAGGWCRVESAPGAGTTVEFWVPREAGMTGGDQ</sequence>
<feature type="domain" description="Response regulatory" evidence="11">
    <location>
        <begin position="7"/>
        <end position="123"/>
    </location>
</feature>
<evidence type="ECO:0000313" key="13">
    <source>
        <dbReference type="EMBL" id="SDS52869.1"/>
    </source>
</evidence>
<evidence type="ECO:0000256" key="8">
    <source>
        <dbReference type="ARBA" id="ARBA00023012"/>
    </source>
</evidence>
<accession>A0A1H1SZP6</accession>
<dbReference type="InterPro" id="IPR000014">
    <property type="entry name" value="PAS"/>
</dbReference>
<evidence type="ECO:0000256" key="7">
    <source>
        <dbReference type="ARBA" id="ARBA00022840"/>
    </source>
</evidence>
<evidence type="ECO:0000256" key="6">
    <source>
        <dbReference type="ARBA" id="ARBA00022777"/>
    </source>
</evidence>
<dbReference type="Pfam" id="PF02518">
    <property type="entry name" value="HATPase_c"/>
    <property type="match status" value="1"/>
</dbReference>
<keyword evidence="6" id="KW-0418">Kinase</keyword>
<comment type="catalytic activity">
    <reaction evidence="1">
        <text>ATP + protein L-histidine = ADP + protein N-phospho-L-histidine.</text>
        <dbReference type="EC" id="2.7.13.3"/>
    </reaction>
</comment>
<evidence type="ECO:0000256" key="3">
    <source>
        <dbReference type="ARBA" id="ARBA00022553"/>
    </source>
</evidence>
<dbReference type="Gene3D" id="1.20.5.1930">
    <property type="match status" value="1"/>
</dbReference>
<dbReference type="SUPFAM" id="SSF52172">
    <property type="entry name" value="CheY-like"/>
    <property type="match status" value="1"/>
</dbReference>
<dbReference type="SUPFAM" id="SSF55874">
    <property type="entry name" value="ATPase domain of HSP90 chaperone/DNA topoisomerase II/histidine kinase"/>
    <property type="match status" value="1"/>
</dbReference>
<evidence type="ECO:0000256" key="10">
    <source>
        <dbReference type="SAM" id="MobiDB-lite"/>
    </source>
</evidence>
<evidence type="ECO:0000256" key="9">
    <source>
        <dbReference type="PROSITE-ProRule" id="PRU00169"/>
    </source>
</evidence>
<dbReference type="SMART" id="SM00387">
    <property type="entry name" value="HATPase_c"/>
    <property type="match status" value="1"/>
</dbReference>
<organism evidence="13 14">
    <name type="scientific">Actinopolymorpha singaporensis</name>
    <dbReference type="NCBI Taxonomy" id="117157"/>
    <lineage>
        <taxon>Bacteria</taxon>
        <taxon>Bacillati</taxon>
        <taxon>Actinomycetota</taxon>
        <taxon>Actinomycetes</taxon>
        <taxon>Propionibacteriales</taxon>
        <taxon>Actinopolymorphaceae</taxon>
        <taxon>Actinopolymorpha</taxon>
    </lineage>
</organism>
<feature type="domain" description="PAS" evidence="12">
    <location>
        <begin position="280"/>
        <end position="333"/>
    </location>
</feature>
<dbReference type="SMART" id="SM00448">
    <property type="entry name" value="REC"/>
    <property type="match status" value="1"/>
</dbReference>
<dbReference type="Pfam" id="PF13426">
    <property type="entry name" value="PAS_9"/>
    <property type="match status" value="1"/>
</dbReference>
<dbReference type="InterPro" id="IPR003594">
    <property type="entry name" value="HATPase_dom"/>
</dbReference>
<feature type="modified residue" description="4-aspartylphosphate" evidence="9">
    <location>
        <position position="58"/>
    </location>
</feature>
<protein>
    <recommendedName>
        <fullName evidence="2">histidine kinase</fullName>
        <ecNumber evidence="2">2.7.13.3</ecNumber>
    </recommendedName>
</protein>
<reference evidence="13 14" key="1">
    <citation type="submission" date="2016-10" db="EMBL/GenBank/DDBJ databases">
        <authorList>
            <person name="de Groot N.N."/>
        </authorList>
    </citation>
    <scope>NUCLEOTIDE SEQUENCE [LARGE SCALE GENOMIC DNA]</scope>
    <source>
        <strain evidence="13 14">DSM 22024</strain>
    </source>
</reference>
<dbReference type="EC" id="2.7.13.3" evidence="2"/>
<dbReference type="CDD" id="cd16917">
    <property type="entry name" value="HATPase_UhpB-NarQ-NarX-like"/>
    <property type="match status" value="1"/>
</dbReference>
<evidence type="ECO:0000313" key="14">
    <source>
        <dbReference type="Proteomes" id="UP000198983"/>
    </source>
</evidence>
<dbReference type="PANTHER" id="PTHR24421">
    <property type="entry name" value="NITRATE/NITRITE SENSOR PROTEIN NARX-RELATED"/>
    <property type="match status" value="1"/>
</dbReference>
<evidence type="ECO:0000256" key="1">
    <source>
        <dbReference type="ARBA" id="ARBA00000085"/>
    </source>
</evidence>
<dbReference type="PANTHER" id="PTHR24421:SF10">
    <property type="entry name" value="NITRATE_NITRITE SENSOR PROTEIN NARQ"/>
    <property type="match status" value="1"/>
</dbReference>
<dbReference type="Pfam" id="PF00989">
    <property type="entry name" value="PAS"/>
    <property type="match status" value="1"/>
</dbReference>
<keyword evidence="14" id="KW-1185">Reference proteome</keyword>
<keyword evidence="5" id="KW-0547">Nucleotide-binding</keyword>
<dbReference type="InterPro" id="IPR011712">
    <property type="entry name" value="Sig_transdc_His_kin_sub3_dim/P"/>
</dbReference>
<dbReference type="STRING" id="117157.SAMN04489717_2980"/>
<dbReference type="Pfam" id="PF07730">
    <property type="entry name" value="HisKA_3"/>
    <property type="match status" value="1"/>
</dbReference>
<dbReference type="InterPro" id="IPR058245">
    <property type="entry name" value="NreC/VraR/RcsB-like_REC"/>
</dbReference>
<evidence type="ECO:0000256" key="4">
    <source>
        <dbReference type="ARBA" id="ARBA00022679"/>
    </source>
</evidence>
<dbReference type="GO" id="GO:0046983">
    <property type="term" value="F:protein dimerization activity"/>
    <property type="evidence" value="ECO:0007669"/>
    <property type="project" value="InterPro"/>
</dbReference>
<evidence type="ECO:0000256" key="2">
    <source>
        <dbReference type="ARBA" id="ARBA00012438"/>
    </source>
</evidence>
<dbReference type="InterPro" id="IPR036890">
    <property type="entry name" value="HATPase_C_sf"/>
</dbReference>
<dbReference type="InterPro" id="IPR001610">
    <property type="entry name" value="PAC"/>
</dbReference>
<dbReference type="PROSITE" id="PS50112">
    <property type="entry name" value="PAS"/>
    <property type="match status" value="2"/>
</dbReference>